<organism evidence="2 3">
    <name type="scientific">Rhodococcus olei</name>
    <dbReference type="NCBI Taxonomy" id="2161675"/>
    <lineage>
        <taxon>Bacteria</taxon>
        <taxon>Bacillati</taxon>
        <taxon>Actinomycetota</taxon>
        <taxon>Actinomycetes</taxon>
        <taxon>Mycobacteriales</taxon>
        <taxon>Nocardiaceae</taxon>
        <taxon>Rhodococcus</taxon>
    </lineage>
</organism>
<dbReference type="RefSeq" id="WP_345340850.1">
    <property type="nucleotide sequence ID" value="NZ_BAABFB010000002.1"/>
</dbReference>
<reference evidence="3" key="1">
    <citation type="journal article" date="2019" name="Int. J. Syst. Evol. Microbiol.">
        <title>The Global Catalogue of Microorganisms (GCM) 10K type strain sequencing project: providing services to taxonomists for standard genome sequencing and annotation.</title>
        <authorList>
            <consortium name="The Broad Institute Genomics Platform"/>
            <consortium name="The Broad Institute Genome Sequencing Center for Infectious Disease"/>
            <person name="Wu L."/>
            <person name="Ma J."/>
        </authorList>
    </citation>
    <scope>NUCLEOTIDE SEQUENCE [LARGE SCALE GENOMIC DNA]</scope>
    <source>
        <strain evidence="3">JCM 32206</strain>
    </source>
</reference>
<dbReference type="Gene3D" id="1.20.5.780">
    <property type="entry name" value="Single helix bin"/>
    <property type="match status" value="1"/>
</dbReference>
<name>A0ABP8NSS3_9NOCA</name>
<dbReference type="Pfam" id="PF08681">
    <property type="entry name" value="TacA1"/>
    <property type="match status" value="1"/>
</dbReference>
<proteinExistence type="predicted"/>
<evidence type="ECO:0008006" key="4">
    <source>
        <dbReference type="Google" id="ProtNLM"/>
    </source>
</evidence>
<dbReference type="EMBL" id="BAABFB010000002">
    <property type="protein sequence ID" value="GAA4470797.1"/>
    <property type="molecule type" value="Genomic_DNA"/>
</dbReference>
<evidence type="ECO:0000256" key="1">
    <source>
        <dbReference type="ARBA" id="ARBA00022649"/>
    </source>
</evidence>
<gene>
    <name evidence="2" type="ORF">GCM10023094_00390</name>
</gene>
<evidence type="ECO:0000313" key="2">
    <source>
        <dbReference type="EMBL" id="GAA4470797.1"/>
    </source>
</evidence>
<sequence>MSRPPDKATIKVEFYRDELQKVEEAAKLCGTTVEEFILVSAVRRAGDPMEEAKK</sequence>
<keyword evidence="3" id="KW-1185">Reference proteome</keyword>
<keyword evidence="1" id="KW-1277">Toxin-antitoxin system</keyword>
<comment type="caution">
    <text evidence="2">The sequence shown here is derived from an EMBL/GenBank/DDBJ whole genome shotgun (WGS) entry which is preliminary data.</text>
</comment>
<protein>
    <recommendedName>
        <fullName evidence="4">DUF1778 domain-containing protein</fullName>
    </recommendedName>
</protein>
<dbReference type="Proteomes" id="UP001501183">
    <property type="component" value="Unassembled WGS sequence"/>
</dbReference>
<dbReference type="InterPro" id="IPR014795">
    <property type="entry name" value="TacA_1-like"/>
</dbReference>
<evidence type="ECO:0000313" key="3">
    <source>
        <dbReference type="Proteomes" id="UP001501183"/>
    </source>
</evidence>
<accession>A0ABP8NSS3</accession>